<dbReference type="GO" id="GO:0030424">
    <property type="term" value="C:axon"/>
    <property type="evidence" value="ECO:0007669"/>
    <property type="project" value="TreeGrafter"/>
</dbReference>
<feature type="domain" description="Ig-like" evidence="15">
    <location>
        <begin position="42"/>
        <end position="144"/>
    </location>
</feature>
<evidence type="ECO:0000256" key="8">
    <source>
        <dbReference type="ARBA" id="ARBA00022989"/>
    </source>
</evidence>
<feature type="domain" description="Ig-like" evidence="15">
    <location>
        <begin position="439"/>
        <end position="525"/>
    </location>
</feature>
<feature type="domain" description="Fibronectin type-III" evidence="16">
    <location>
        <begin position="1031"/>
        <end position="1133"/>
    </location>
</feature>
<feature type="transmembrane region" description="Helical" evidence="14">
    <location>
        <begin position="1143"/>
        <end position="1164"/>
    </location>
</feature>
<dbReference type="InterPro" id="IPR013098">
    <property type="entry name" value="Ig_I-set"/>
</dbReference>
<dbReference type="InterPro" id="IPR036116">
    <property type="entry name" value="FN3_sf"/>
</dbReference>
<feature type="region of interest" description="Disordered" evidence="13">
    <location>
        <begin position="708"/>
        <end position="733"/>
    </location>
</feature>
<dbReference type="CDD" id="cd00063">
    <property type="entry name" value="FN3"/>
    <property type="match status" value="5"/>
</dbReference>
<accession>A0A6G1SAQ6</accession>
<feature type="domain" description="Ig-like" evidence="15">
    <location>
        <begin position="348"/>
        <end position="434"/>
    </location>
</feature>
<dbReference type="PANTHER" id="PTHR44170:SF6">
    <property type="entry name" value="CONTACTIN"/>
    <property type="match status" value="1"/>
</dbReference>
<feature type="region of interest" description="Disordered" evidence="13">
    <location>
        <begin position="1203"/>
        <end position="1233"/>
    </location>
</feature>
<evidence type="ECO:0000256" key="12">
    <source>
        <dbReference type="ARBA" id="ARBA00023319"/>
    </source>
</evidence>
<dbReference type="Pfam" id="PF13927">
    <property type="entry name" value="Ig_3"/>
    <property type="match status" value="3"/>
</dbReference>
<feature type="domain" description="Fibronectin type-III" evidence="16">
    <location>
        <begin position="926"/>
        <end position="1027"/>
    </location>
</feature>
<dbReference type="SMART" id="SM00409">
    <property type="entry name" value="IG"/>
    <property type="match status" value="6"/>
</dbReference>
<dbReference type="GO" id="GO:0098632">
    <property type="term" value="F:cell-cell adhesion mediator activity"/>
    <property type="evidence" value="ECO:0007669"/>
    <property type="project" value="TreeGrafter"/>
</dbReference>
<dbReference type="InterPro" id="IPR013783">
    <property type="entry name" value="Ig-like_fold"/>
</dbReference>
<dbReference type="Pfam" id="PF00041">
    <property type="entry name" value="fn3"/>
    <property type="match status" value="4"/>
</dbReference>
<evidence type="ECO:0000256" key="7">
    <source>
        <dbReference type="ARBA" id="ARBA00022889"/>
    </source>
</evidence>
<dbReference type="InterPro" id="IPR036179">
    <property type="entry name" value="Ig-like_dom_sf"/>
</dbReference>
<evidence type="ECO:0000256" key="10">
    <source>
        <dbReference type="ARBA" id="ARBA00023157"/>
    </source>
</evidence>
<evidence type="ECO:0000256" key="6">
    <source>
        <dbReference type="ARBA" id="ARBA00022737"/>
    </source>
</evidence>
<dbReference type="PROSITE" id="PS50835">
    <property type="entry name" value="IG_LIKE"/>
    <property type="match status" value="6"/>
</dbReference>
<evidence type="ECO:0000256" key="14">
    <source>
        <dbReference type="SAM" id="Phobius"/>
    </source>
</evidence>
<keyword evidence="4 14" id="KW-0812">Transmembrane</keyword>
<dbReference type="GO" id="GO:0007411">
    <property type="term" value="P:axon guidance"/>
    <property type="evidence" value="ECO:0007669"/>
    <property type="project" value="TreeGrafter"/>
</dbReference>
<dbReference type="InterPro" id="IPR003961">
    <property type="entry name" value="FN3_dom"/>
</dbReference>
<dbReference type="FunFam" id="2.60.40.10:FF:000032">
    <property type="entry name" value="palladin isoform X1"/>
    <property type="match status" value="1"/>
</dbReference>
<keyword evidence="7" id="KW-0130">Cell adhesion</keyword>
<dbReference type="InterPro" id="IPR003599">
    <property type="entry name" value="Ig_sub"/>
</dbReference>
<feature type="domain" description="Ig-like" evidence="15">
    <location>
        <begin position="147"/>
        <end position="242"/>
    </location>
</feature>
<evidence type="ECO:0000256" key="1">
    <source>
        <dbReference type="ARBA" id="ARBA00004236"/>
    </source>
</evidence>
<dbReference type="PROSITE" id="PS50853">
    <property type="entry name" value="FN3"/>
    <property type="match status" value="5"/>
</dbReference>
<keyword evidence="12" id="KW-0393">Immunoglobulin domain</keyword>
<keyword evidence="5" id="KW-0732">Signal</keyword>
<dbReference type="FunFam" id="2.60.40.10:FF:000035">
    <property type="entry name" value="Contactin 1"/>
    <property type="match status" value="1"/>
</dbReference>
<dbReference type="Gene3D" id="2.60.40.10">
    <property type="entry name" value="Immunoglobulins"/>
    <property type="match status" value="11"/>
</dbReference>
<dbReference type="FunFam" id="2.60.40.10:FF:000005">
    <property type="entry name" value="Neuronal cell adhesion molecule"/>
    <property type="match status" value="1"/>
</dbReference>
<dbReference type="Pfam" id="PF13882">
    <property type="entry name" value="Bravo_FIGEY"/>
    <property type="match status" value="1"/>
</dbReference>
<evidence type="ECO:0000313" key="17">
    <source>
        <dbReference type="EMBL" id="MDE47032.1"/>
    </source>
</evidence>
<evidence type="ECO:0000259" key="15">
    <source>
        <dbReference type="PROSITE" id="PS50835"/>
    </source>
</evidence>
<dbReference type="InterPro" id="IPR026966">
    <property type="entry name" value="Neurofascin/L1/NrCAM_C"/>
</dbReference>
<dbReference type="PANTHER" id="PTHR44170">
    <property type="entry name" value="PROTEIN SIDEKICK"/>
    <property type="match status" value="1"/>
</dbReference>
<evidence type="ECO:0000256" key="5">
    <source>
        <dbReference type="ARBA" id="ARBA00022729"/>
    </source>
</evidence>
<reference evidence="17" key="1">
    <citation type="submission" date="2018-10" db="EMBL/GenBank/DDBJ databases">
        <title>Transcriptome assembly of Aceria tosichella (Wheat curl mite) Type 2.</title>
        <authorList>
            <person name="Scully E.D."/>
            <person name="Geib S.M."/>
            <person name="Palmer N.A."/>
            <person name="Gupta A.K."/>
            <person name="Sarath G."/>
            <person name="Tatineni S."/>
        </authorList>
    </citation>
    <scope>NUCLEOTIDE SEQUENCE</scope>
    <source>
        <strain evidence="17">LincolnNE</strain>
    </source>
</reference>
<sequence length="1263" mass="141455">MFAILKISQIISICAFTLISLITITTAQFLQHGYSANITQPPTMIKQPGFEQLYQVSTGDETDHPFTLDCEAYGSPEPRYWWTKNGARFDYEAYDKRISQKPKLGTLIFGKPEAVDEGLYQCFAENDYGTSMSNAVFLRRSELSSFPEERPREIPVEEGDPISLDCNPPSGYPKPQIFWMFLSGSGALHSINSSRLTVDPEGKLHFSNVTKSDQLDNGAMYACSATSYHRTEYKVGRKTRLSVRSRSTGLVNHHPPEAQYLSPPQVQVLRGQKLVLFCIYGGTPLPEITWRKKGGSLEGNRVSYQNFGKTLVISKVDEQDEGTYECSAINGHGSQLSHAMQVSVSSAPYWIRAPNSTNAAQDESVHFECLAEGDPKPNLEWLINGQPISTQKRPNLRIDGSSLYIDSVKKTDVGVFQCNSSNMHGYAFRDFYLNVLDLPPVVLEPPEKVASAVQASTISLKCRVFGAPKPKIKWRRDNVELSGGRYKVLDNGDLQIEYVMPNDQGTYQCKASNKFAEISREGELHVKMRTTILQKPESIEIPAGRMAVLRCNAESDPSLHQDVHWLYNGKMIDVESDPRIIKSRDNSLTITKTRELDSGNYTCLAKTSLDQDSASATLTVQDVPNPPRITNLDCDKQRATLQWTSTGDRRAPILSYDIHQNTSAKPDVWENAFQDIAAADPRFTLNLQPWLNYTFRVIARNKIGTSLPSEPSQVCTSEEAPPSTNPTDVKGRGTAPNNLVISWTAMDRRLHHAPGFRYKIYWRRDDIPNSEFNTHIINDWKESKFVVTNQPTFVPYRIKVEAQNNRGQSLMAPDEVIGYSGQDLPTQEPKNFRLVKLVSPSKAIFSWDPVSPESIRGRFKGYRISSWPDKEDRVMRSREVMLGNVTTAEVEILKPFSNNTVEIAAVNELFSGPPSNQIVVTTPEGVPEAVPSLIAAPMGTSAFYLVWKRPEKVNGRLIGYEIYYEEVSGTELKERVKRRPSIDDPLETKAKLANLKPNTKYRITIVAKTKVGEGAPYFIEATTNGKTGIIVPDQPSFTWSKLPEKEGSFGIRVTWLPNYRNGRPGTAFQVQFRKLDSNGWQTTPLEEHVDTVKVEGLDPNSAYEVRVMSVDGNLKTSSNIEIVSMDGGYVYRPISDPLSDPTWLIALACAIALLMIIFFLVCFVKQNRGGKYLVHEKEVALGRDTDDPEEGFDEYKGVNSSVTRPLRGEPSLNSLNESDEDSLTDYEGDRSKFEEDGSFIGQYGVKRKHDLPTIQTPGVATFV</sequence>
<keyword evidence="3" id="KW-1003">Cell membrane</keyword>
<evidence type="ECO:0000256" key="2">
    <source>
        <dbReference type="ARBA" id="ARBA00004479"/>
    </source>
</evidence>
<dbReference type="Pfam" id="PF07679">
    <property type="entry name" value="I-set"/>
    <property type="match status" value="2"/>
</dbReference>
<keyword evidence="8 14" id="KW-1133">Transmembrane helix</keyword>
<dbReference type="SMART" id="SM00060">
    <property type="entry name" value="FN3"/>
    <property type="match status" value="5"/>
</dbReference>
<dbReference type="InterPro" id="IPR007110">
    <property type="entry name" value="Ig-like_dom"/>
</dbReference>
<dbReference type="GO" id="GO:0005886">
    <property type="term" value="C:plasma membrane"/>
    <property type="evidence" value="ECO:0007669"/>
    <property type="project" value="UniProtKB-SubCell"/>
</dbReference>
<evidence type="ECO:0000256" key="3">
    <source>
        <dbReference type="ARBA" id="ARBA00022475"/>
    </source>
</evidence>
<dbReference type="GO" id="GO:0007420">
    <property type="term" value="P:brain development"/>
    <property type="evidence" value="ECO:0007669"/>
    <property type="project" value="TreeGrafter"/>
</dbReference>
<feature type="domain" description="Fibronectin type-III" evidence="16">
    <location>
        <begin position="623"/>
        <end position="719"/>
    </location>
</feature>
<keyword evidence="9 14" id="KW-0472">Membrane</keyword>
<protein>
    <submittedName>
        <fullName evidence="17">Neuroglian</fullName>
    </submittedName>
</protein>
<dbReference type="FunFam" id="2.60.40.10:FF:001687">
    <property type="entry name" value="Neuroglian, isoform E"/>
    <property type="match status" value="1"/>
</dbReference>
<dbReference type="SMART" id="SM00408">
    <property type="entry name" value="IGc2"/>
    <property type="match status" value="6"/>
</dbReference>
<feature type="domain" description="Ig-like" evidence="15">
    <location>
        <begin position="530"/>
        <end position="619"/>
    </location>
</feature>
<evidence type="ECO:0000256" key="11">
    <source>
        <dbReference type="ARBA" id="ARBA00023180"/>
    </source>
</evidence>
<keyword evidence="10" id="KW-1015">Disulfide bond</keyword>
<keyword evidence="11" id="KW-0325">Glycoprotein</keyword>
<feature type="domain" description="Fibronectin type-III" evidence="16">
    <location>
        <begin position="828"/>
        <end position="925"/>
    </location>
</feature>
<evidence type="ECO:0000259" key="16">
    <source>
        <dbReference type="PROSITE" id="PS50853"/>
    </source>
</evidence>
<evidence type="ECO:0000256" key="13">
    <source>
        <dbReference type="SAM" id="MobiDB-lite"/>
    </source>
</evidence>
<dbReference type="InterPro" id="IPR003598">
    <property type="entry name" value="Ig_sub2"/>
</dbReference>
<dbReference type="SUPFAM" id="SSF49265">
    <property type="entry name" value="Fibronectin type III"/>
    <property type="match status" value="3"/>
</dbReference>
<feature type="domain" description="Fibronectin type-III" evidence="16">
    <location>
        <begin position="722"/>
        <end position="823"/>
    </location>
</feature>
<dbReference type="EMBL" id="GGYP01002261">
    <property type="protein sequence ID" value="MDE47032.1"/>
    <property type="molecule type" value="Transcribed_RNA"/>
</dbReference>
<evidence type="ECO:0000256" key="9">
    <source>
        <dbReference type="ARBA" id="ARBA00023136"/>
    </source>
</evidence>
<organism evidence="17">
    <name type="scientific">Aceria tosichella</name>
    <name type="common">wheat curl mite</name>
    <dbReference type="NCBI Taxonomy" id="561515"/>
    <lineage>
        <taxon>Eukaryota</taxon>
        <taxon>Metazoa</taxon>
        <taxon>Ecdysozoa</taxon>
        <taxon>Arthropoda</taxon>
        <taxon>Chelicerata</taxon>
        <taxon>Arachnida</taxon>
        <taxon>Acari</taxon>
        <taxon>Acariformes</taxon>
        <taxon>Trombidiformes</taxon>
        <taxon>Prostigmata</taxon>
        <taxon>Eupodina</taxon>
        <taxon>Eriophyoidea</taxon>
        <taxon>Eriophyidae</taxon>
        <taxon>Eriophyinae</taxon>
        <taxon>Aceriini</taxon>
        <taxon>Aceria</taxon>
    </lineage>
</organism>
<proteinExistence type="predicted"/>
<dbReference type="FunFam" id="2.60.40.10:FF:000004">
    <property type="entry name" value="DCC isoform 1"/>
    <property type="match status" value="1"/>
</dbReference>
<feature type="domain" description="Ig-like" evidence="15">
    <location>
        <begin position="256"/>
        <end position="345"/>
    </location>
</feature>
<dbReference type="FunFam" id="2.60.40.10:FF:000028">
    <property type="entry name" value="Neuronal cell adhesion molecule"/>
    <property type="match status" value="1"/>
</dbReference>
<keyword evidence="6" id="KW-0677">Repeat</keyword>
<dbReference type="AlphaFoldDB" id="A0A6G1SAQ6"/>
<name>A0A6G1SAQ6_9ACAR</name>
<gene>
    <name evidence="17" type="primary">Nrg</name>
    <name evidence="17" type="ORF">g.6214</name>
</gene>
<comment type="subcellular location">
    <subcellularLocation>
        <location evidence="1">Cell membrane</location>
    </subcellularLocation>
    <subcellularLocation>
        <location evidence="2">Membrane</location>
        <topology evidence="2">Single-pass type I membrane protein</topology>
    </subcellularLocation>
</comment>
<feature type="compositionally biased region" description="Acidic residues" evidence="13">
    <location>
        <begin position="1217"/>
        <end position="1226"/>
    </location>
</feature>
<dbReference type="FunFam" id="2.60.40.10:FF:001718">
    <property type="entry name" value="Neuroglian, isoform D"/>
    <property type="match status" value="1"/>
</dbReference>
<dbReference type="SUPFAM" id="SSF48726">
    <property type="entry name" value="Immunoglobulin"/>
    <property type="match status" value="6"/>
</dbReference>
<evidence type="ECO:0000256" key="4">
    <source>
        <dbReference type="ARBA" id="ARBA00022692"/>
    </source>
</evidence>